<gene>
    <name evidence="1" type="ORF">HUJ06_014783</name>
</gene>
<name>A0A822Z770_NELNU</name>
<reference evidence="1 2" key="1">
    <citation type="journal article" date="2020" name="Mol. Biol. Evol.">
        <title>Distinct Expression and Methylation Patterns for Genes with Different Fates following a Single Whole-Genome Duplication in Flowering Plants.</title>
        <authorList>
            <person name="Shi T."/>
            <person name="Rahmani R.S."/>
            <person name="Gugger P.F."/>
            <person name="Wang M."/>
            <person name="Li H."/>
            <person name="Zhang Y."/>
            <person name="Li Z."/>
            <person name="Wang Q."/>
            <person name="Van de Peer Y."/>
            <person name="Marchal K."/>
            <person name="Chen J."/>
        </authorList>
    </citation>
    <scope>NUCLEOTIDE SEQUENCE [LARGE SCALE GENOMIC DNA]</scope>
    <source>
        <tissue evidence="1">Leaf</tissue>
    </source>
</reference>
<dbReference type="Proteomes" id="UP000607653">
    <property type="component" value="Unassembled WGS sequence"/>
</dbReference>
<keyword evidence="2" id="KW-1185">Reference proteome</keyword>
<dbReference type="AlphaFoldDB" id="A0A822Z770"/>
<evidence type="ECO:0000313" key="2">
    <source>
        <dbReference type="Proteomes" id="UP000607653"/>
    </source>
</evidence>
<evidence type="ECO:0000313" key="1">
    <source>
        <dbReference type="EMBL" id="DAD40460.1"/>
    </source>
</evidence>
<proteinExistence type="predicted"/>
<comment type="caution">
    <text evidence="1">The sequence shown here is derived from an EMBL/GenBank/DDBJ whole genome shotgun (WGS) entry which is preliminary data.</text>
</comment>
<sequence length="147" mass="17430">MFQMKCIGQLWIKNLSQIFSMIYTQSKHPNNGNVTTLLFLIDTSQLNPRKAEFSLATINSTRATKMQSLYEIAICRKIQSRQYQQAEKLNQIIIYFKNYKRSDKLIECKTDDASYQFLFSTKMYKFYQWARNHKSKLEAQILSRTAE</sequence>
<dbReference type="EMBL" id="DUZY01000005">
    <property type="protein sequence ID" value="DAD40460.1"/>
    <property type="molecule type" value="Genomic_DNA"/>
</dbReference>
<accession>A0A822Z770</accession>
<protein>
    <submittedName>
        <fullName evidence="1">Uncharacterized protein</fullName>
    </submittedName>
</protein>
<organism evidence="1 2">
    <name type="scientific">Nelumbo nucifera</name>
    <name type="common">Sacred lotus</name>
    <dbReference type="NCBI Taxonomy" id="4432"/>
    <lineage>
        <taxon>Eukaryota</taxon>
        <taxon>Viridiplantae</taxon>
        <taxon>Streptophyta</taxon>
        <taxon>Embryophyta</taxon>
        <taxon>Tracheophyta</taxon>
        <taxon>Spermatophyta</taxon>
        <taxon>Magnoliopsida</taxon>
        <taxon>Proteales</taxon>
        <taxon>Nelumbonaceae</taxon>
        <taxon>Nelumbo</taxon>
    </lineage>
</organism>